<sequence length="476" mass="54792">MFTYNFKYELTSLLRSKWLVILAIILLIIVLFAGNNGQERVDKRLVDIQKITAKTNLEDQHTLQILDSIERGFTVTTDSWDLPNNPMNFAMENSRVAALYPNSFTFISVGQSDLFAHFVQPKIFGDNFAQNYSELSSPVQLLFGSFDLAFVIIYILPLLIIAFSYHILSEEKEYGSLKLLASQPISIFNWLLQKVGFRFFWLTLITLFVLSITFIVNGFDFSTNLSGFLSLLLLVTSYILFWFVIALLVNIYIGNSAKNAVSLLGIWVFIILLLPATISQLSNVFYPIPSRAKLLTEARKIKDEAEKKQDKILDNFLRDHPEYASKDGQTNYTFWHKYIASKKLVDEELSPLLESYNNQLQEQQKWIGNWQYVSPTIIMQQSFNNFAGTSTAHYQNYRTQVIEFSNTWKDFFIPLVYNNKNFKSSTYKDLPKFNYKPPKSASATINTIVILLFSGLIIGLSYLIFNKKKKKGTLID</sequence>
<feature type="transmembrane region" description="Helical" evidence="1">
    <location>
        <begin position="16"/>
        <end position="34"/>
    </location>
</feature>
<dbReference type="PANTHER" id="PTHR43471">
    <property type="entry name" value="ABC TRANSPORTER PERMEASE"/>
    <property type="match status" value="1"/>
</dbReference>
<dbReference type="RefSeq" id="WP_208077612.1">
    <property type="nucleotide sequence ID" value="NZ_CP071869.1"/>
</dbReference>
<keyword evidence="1" id="KW-0812">Transmembrane</keyword>
<dbReference type="KEGG" id="pcea:J3359_14420"/>
<evidence type="ECO:0000256" key="1">
    <source>
        <dbReference type="SAM" id="Phobius"/>
    </source>
</evidence>
<feature type="transmembrane region" description="Helical" evidence="1">
    <location>
        <begin position="443"/>
        <end position="465"/>
    </location>
</feature>
<dbReference type="InterPro" id="IPR021913">
    <property type="entry name" value="DUF3526"/>
</dbReference>
<feature type="transmembrane region" description="Helical" evidence="1">
    <location>
        <begin position="260"/>
        <end position="278"/>
    </location>
</feature>
<proteinExistence type="predicted"/>
<dbReference type="PANTHER" id="PTHR43471:SF14">
    <property type="entry name" value="ABC-2 TYPE TRANSPORT SYSTEM PERMEASE PROTEIN"/>
    <property type="match status" value="1"/>
</dbReference>
<evidence type="ECO:0000313" key="2">
    <source>
        <dbReference type="EMBL" id="QTE21994.1"/>
    </source>
</evidence>
<feature type="transmembrane region" description="Helical" evidence="1">
    <location>
        <begin position="199"/>
        <end position="219"/>
    </location>
</feature>
<gene>
    <name evidence="2" type="ORF">J3359_14420</name>
</gene>
<dbReference type="Pfam" id="PF12040">
    <property type="entry name" value="DUF3526"/>
    <property type="match status" value="1"/>
</dbReference>
<reference evidence="2 3" key="1">
    <citation type="submission" date="2021-03" db="EMBL/GenBank/DDBJ databases">
        <title>Complete genome of Polaribacter_sp.SM13.</title>
        <authorList>
            <person name="Jeong S.W."/>
            <person name="Bae J.W."/>
        </authorList>
    </citation>
    <scope>NUCLEOTIDE SEQUENCE [LARGE SCALE GENOMIC DNA]</scope>
    <source>
        <strain evidence="2 3">SM13</strain>
    </source>
</reference>
<protein>
    <submittedName>
        <fullName evidence="2">DUF3526 domain-containing protein</fullName>
    </submittedName>
</protein>
<name>A0A975CME0_9FLAO</name>
<organism evidence="2 3">
    <name type="scientific">Polaribacter cellanae</name>
    <dbReference type="NCBI Taxonomy" id="2818493"/>
    <lineage>
        <taxon>Bacteria</taxon>
        <taxon>Pseudomonadati</taxon>
        <taxon>Bacteroidota</taxon>
        <taxon>Flavobacteriia</taxon>
        <taxon>Flavobacteriales</taxon>
        <taxon>Flavobacteriaceae</taxon>
    </lineage>
</organism>
<dbReference type="AlphaFoldDB" id="A0A975CME0"/>
<dbReference type="EMBL" id="CP071869">
    <property type="protein sequence ID" value="QTE21994.1"/>
    <property type="molecule type" value="Genomic_DNA"/>
</dbReference>
<feature type="transmembrane region" description="Helical" evidence="1">
    <location>
        <begin position="231"/>
        <end position="253"/>
    </location>
</feature>
<keyword evidence="1" id="KW-1133">Transmembrane helix</keyword>
<keyword evidence="3" id="KW-1185">Reference proteome</keyword>
<evidence type="ECO:0000313" key="3">
    <source>
        <dbReference type="Proteomes" id="UP000663920"/>
    </source>
</evidence>
<dbReference type="Proteomes" id="UP000663920">
    <property type="component" value="Chromosome"/>
</dbReference>
<keyword evidence="1" id="KW-0472">Membrane</keyword>
<accession>A0A975CME0</accession>
<feature type="transmembrane region" description="Helical" evidence="1">
    <location>
        <begin position="148"/>
        <end position="168"/>
    </location>
</feature>